<evidence type="ECO:0000313" key="2">
    <source>
        <dbReference type="EMBL" id="KAF0750266.1"/>
    </source>
</evidence>
<sequence>MAERTTAIRALFTDVCLENSRLQGITQLSATELKGILESFTKSLSAKCDEISALKSENAELRAKMASKESTATSDKPEPRPVSYAEIATAKAGRKPKPKNAFTKKALDSCRETKSSTKFMVDVPEGEILTKVKSDLWNKVKGKLKNPRAKTLVRDKTLIIIPDDTVTLKVLKQVSNFKEVQPRQPRIIIYYVDVNISETEIADGLLAKNPELRLTQTDIDAMSVKYKLGLRNGCTTHYVIETPASVLPKFFVGMTRCSVKLHKTTTQLFSYFDAKNTDTHHLKCRQAQSACRHCKEAHDSRECSNKQMAICANCRQPHKASSLACKAKASLVKSLRRRTDFSTK</sequence>
<dbReference type="AlphaFoldDB" id="A0A6G0Y7A0"/>
<gene>
    <name evidence="2" type="ORF">FWK35_00017953</name>
</gene>
<dbReference type="OrthoDB" id="6631058at2759"/>
<evidence type="ECO:0000256" key="1">
    <source>
        <dbReference type="SAM" id="Coils"/>
    </source>
</evidence>
<dbReference type="EMBL" id="VUJU01005786">
    <property type="protein sequence ID" value="KAF0750266.1"/>
    <property type="molecule type" value="Genomic_DNA"/>
</dbReference>
<evidence type="ECO:0000313" key="3">
    <source>
        <dbReference type="Proteomes" id="UP000478052"/>
    </source>
</evidence>
<reference evidence="2 3" key="1">
    <citation type="submission" date="2019-08" db="EMBL/GenBank/DDBJ databases">
        <title>Whole genome of Aphis craccivora.</title>
        <authorList>
            <person name="Voronova N.V."/>
            <person name="Shulinski R.S."/>
            <person name="Bandarenka Y.V."/>
            <person name="Zhorov D.G."/>
            <person name="Warner D."/>
        </authorList>
    </citation>
    <scope>NUCLEOTIDE SEQUENCE [LARGE SCALE GENOMIC DNA]</scope>
    <source>
        <strain evidence="2">180601</strain>
        <tissue evidence="2">Whole Body</tissue>
    </source>
</reference>
<dbReference type="Proteomes" id="UP000478052">
    <property type="component" value="Unassembled WGS sequence"/>
</dbReference>
<keyword evidence="1" id="KW-0175">Coiled coil</keyword>
<proteinExistence type="predicted"/>
<keyword evidence="3" id="KW-1185">Reference proteome</keyword>
<accession>A0A6G0Y7A0</accession>
<name>A0A6G0Y7A0_APHCR</name>
<comment type="caution">
    <text evidence="2">The sequence shown here is derived from an EMBL/GenBank/DDBJ whole genome shotgun (WGS) entry which is preliminary data.</text>
</comment>
<organism evidence="2 3">
    <name type="scientific">Aphis craccivora</name>
    <name type="common">Cowpea aphid</name>
    <dbReference type="NCBI Taxonomy" id="307492"/>
    <lineage>
        <taxon>Eukaryota</taxon>
        <taxon>Metazoa</taxon>
        <taxon>Ecdysozoa</taxon>
        <taxon>Arthropoda</taxon>
        <taxon>Hexapoda</taxon>
        <taxon>Insecta</taxon>
        <taxon>Pterygota</taxon>
        <taxon>Neoptera</taxon>
        <taxon>Paraneoptera</taxon>
        <taxon>Hemiptera</taxon>
        <taxon>Sternorrhyncha</taxon>
        <taxon>Aphidomorpha</taxon>
        <taxon>Aphidoidea</taxon>
        <taxon>Aphididae</taxon>
        <taxon>Aphidini</taxon>
        <taxon>Aphis</taxon>
        <taxon>Aphis</taxon>
    </lineage>
</organism>
<feature type="coiled-coil region" evidence="1">
    <location>
        <begin position="44"/>
        <end position="71"/>
    </location>
</feature>
<protein>
    <submittedName>
        <fullName evidence="2">CCHC-type domain-containing protein</fullName>
    </submittedName>
</protein>